<name>A0AA38X4C8_9EURO</name>
<dbReference type="GO" id="GO:0008270">
    <property type="term" value="F:zinc ion binding"/>
    <property type="evidence" value="ECO:0007669"/>
    <property type="project" value="UniProtKB-KW"/>
</dbReference>
<dbReference type="Proteomes" id="UP001172673">
    <property type="component" value="Unassembled WGS sequence"/>
</dbReference>
<dbReference type="SUPFAM" id="SSF57667">
    <property type="entry name" value="beta-beta-alpha zinc fingers"/>
    <property type="match status" value="2"/>
</dbReference>
<evidence type="ECO:0000256" key="9">
    <source>
        <dbReference type="SAM" id="MobiDB-lite"/>
    </source>
</evidence>
<feature type="coiled-coil region" evidence="8">
    <location>
        <begin position="597"/>
        <end position="624"/>
    </location>
</feature>
<dbReference type="GO" id="GO:0000981">
    <property type="term" value="F:DNA-binding transcription factor activity, RNA polymerase II-specific"/>
    <property type="evidence" value="ECO:0007669"/>
    <property type="project" value="TreeGrafter"/>
</dbReference>
<evidence type="ECO:0000256" key="1">
    <source>
        <dbReference type="ARBA" id="ARBA00004123"/>
    </source>
</evidence>
<dbReference type="InterPro" id="IPR013087">
    <property type="entry name" value="Znf_C2H2_type"/>
</dbReference>
<evidence type="ECO:0000256" key="8">
    <source>
        <dbReference type="SAM" id="Coils"/>
    </source>
</evidence>
<feature type="domain" description="C2H2-type" evidence="10">
    <location>
        <begin position="277"/>
        <end position="304"/>
    </location>
</feature>
<organism evidence="11 12">
    <name type="scientific">Cladophialophora chaetospira</name>
    <dbReference type="NCBI Taxonomy" id="386627"/>
    <lineage>
        <taxon>Eukaryota</taxon>
        <taxon>Fungi</taxon>
        <taxon>Dikarya</taxon>
        <taxon>Ascomycota</taxon>
        <taxon>Pezizomycotina</taxon>
        <taxon>Eurotiomycetes</taxon>
        <taxon>Chaetothyriomycetidae</taxon>
        <taxon>Chaetothyriales</taxon>
        <taxon>Herpotrichiellaceae</taxon>
        <taxon>Cladophialophora</taxon>
    </lineage>
</organism>
<evidence type="ECO:0000259" key="10">
    <source>
        <dbReference type="PROSITE" id="PS50157"/>
    </source>
</evidence>
<keyword evidence="4 7" id="KW-0863">Zinc-finger</keyword>
<feature type="compositionally biased region" description="Acidic residues" evidence="9">
    <location>
        <begin position="340"/>
        <end position="351"/>
    </location>
</feature>
<comment type="caution">
    <text evidence="11">The sequence shown here is derived from an EMBL/GenBank/DDBJ whole genome shotgun (WGS) entry which is preliminary data.</text>
</comment>
<dbReference type="Gene3D" id="3.30.160.60">
    <property type="entry name" value="Classic Zinc Finger"/>
    <property type="match status" value="3"/>
</dbReference>
<dbReference type="GO" id="GO:0005634">
    <property type="term" value="C:nucleus"/>
    <property type="evidence" value="ECO:0007669"/>
    <property type="project" value="UniProtKB-SubCell"/>
</dbReference>
<dbReference type="PANTHER" id="PTHR24394">
    <property type="entry name" value="ZINC FINGER PROTEIN"/>
    <property type="match status" value="1"/>
</dbReference>
<dbReference type="FunFam" id="3.30.160.60:FF:000446">
    <property type="entry name" value="Zinc finger protein"/>
    <property type="match status" value="1"/>
</dbReference>
<dbReference type="PROSITE" id="PS50157">
    <property type="entry name" value="ZINC_FINGER_C2H2_2"/>
    <property type="match status" value="3"/>
</dbReference>
<evidence type="ECO:0000256" key="5">
    <source>
        <dbReference type="ARBA" id="ARBA00022833"/>
    </source>
</evidence>
<dbReference type="AlphaFoldDB" id="A0AA38X4C8"/>
<feature type="compositionally biased region" description="Low complexity" evidence="9">
    <location>
        <begin position="557"/>
        <end position="573"/>
    </location>
</feature>
<feature type="compositionally biased region" description="Pro residues" evidence="9">
    <location>
        <begin position="543"/>
        <end position="552"/>
    </location>
</feature>
<keyword evidence="12" id="KW-1185">Reference proteome</keyword>
<feature type="compositionally biased region" description="Pro residues" evidence="9">
    <location>
        <begin position="516"/>
        <end position="527"/>
    </location>
</feature>
<evidence type="ECO:0000256" key="2">
    <source>
        <dbReference type="ARBA" id="ARBA00022723"/>
    </source>
</evidence>
<feature type="compositionally biased region" description="Basic and acidic residues" evidence="9">
    <location>
        <begin position="37"/>
        <end position="47"/>
    </location>
</feature>
<feature type="domain" description="C2H2-type" evidence="10">
    <location>
        <begin position="305"/>
        <end position="335"/>
    </location>
</feature>
<feature type="compositionally biased region" description="Low complexity" evidence="9">
    <location>
        <begin position="446"/>
        <end position="459"/>
    </location>
</feature>
<feature type="region of interest" description="Disordered" evidence="9">
    <location>
        <begin position="195"/>
        <end position="249"/>
    </location>
</feature>
<dbReference type="SMART" id="SM00355">
    <property type="entry name" value="ZnF_C2H2"/>
    <property type="match status" value="3"/>
</dbReference>
<keyword evidence="8" id="KW-0175">Coiled coil</keyword>
<dbReference type="PROSITE" id="PS00028">
    <property type="entry name" value="ZINC_FINGER_C2H2_1"/>
    <property type="match status" value="2"/>
</dbReference>
<feature type="region of interest" description="Disordered" evidence="9">
    <location>
        <begin position="446"/>
        <end position="586"/>
    </location>
</feature>
<proteinExistence type="predicted"/>
<keyword evidence="3" id="KW-0677">Repeat</keyword>
<feature type="compositionally biased region" description="Polar residues" evidence="9">
    <location>
        <begin position="234"/>
        <end position="244"/>
    </location>
</feature>
<feature type="compositionally biased region" description="Low complexity" evidence="9">
    <location>
        <begin position="16"/>
        <end position="33"/>
    </location>
</feature>
<dbReference type="PANTHER" id="PTHR24394:SF44">
    <property type="entry name" value="ZINC FINGER PROTEIN 271-LIKE"/>
    <property type="match status" value="1"/>
</dbReference>
<keyword evidence="2" id="KW-0479">Metal-binding</keyword>
<reference evidence="11" key="1">
    <citation type="submission" date="2022-10" db="EMBL/GenBank/DDBJ databases">
        <title>Culturing micro-colonial fungi from biological soil crusts in the Mojave desert and describing Neophaeococcomyces mojavensis, and introducing the new genera and species Taxawa tesnikishii.</title>
        <authorList>
            <person name="Kurbessoian T."/>
            <person name="Stajich J.E."/>
        </authorList>
    </citation>
    <scope>NUCLEOTIDE SEQUENCE</scope>
    <source>
        <strain evidence="11">TK_41</strain>
    </source>
</reference>
<evidence type="ECO:0000256" key="3">
    <source>
        <dbReference type="ARBA" id="ARBA00022737"/>
    </source>
</evidence>
<accession>A0AA38X4C8</accession>
<feature type="domain" description="C2H2-type" evidence="10">
    <location>
        <begin position="249"/>
        <end position="276"/>
    </location>
</feature>
<feature type="region of interest" description="Disordered" evidence="9">
    <location>
        <begin position="1"/>
        <end position="116"/>
    </location>
</feature>
<feature type="compositionally biased region" description="Low complexity" evidence="9">
    <location>
        <begin position="69"/>
        <end position="90"/>
    </location>
</feature>
<dbReference type="FunFam" id="3.30.160.60:FF:001666">
    <property type="entry name" value="MDS1 and EVI1 complex locus"/>
    <property type="match status" value="1"/>
</dbReference>
<keyword evidence="5" id="KW-0862">Zinc</keyword>
<evidence type="ECO:0000256" key="4">
    <source>
        <dbReference type="ARBA" id="ARBA00022771"/>
    </source>
</evidence>
<dbReference type="InterPro" id="IPR036236">
    <property type="entry name" value="Znf_C2H2_sf"/>
</dbReference>
<comment type="subcellular location">
    <subcellularLocation>
        <location evidence="1">Nucleus</location>
    </subcellularLocation>
</comment>
<evidence type="ECO:0000256" key="6">
    <source>
        <dbReference type="ARBA" id="ARBA00023242"/>
    </source>
</evidence>
<sequence length="629" mass="66078">MAEYSPDPQISLQDSTPTSPTFTTPATPTNPTKTKIRSRDDFEESSRPGKRPRLESPLMTAAAALAEGQQRSSRATPPPSTGTSPNPTQQALSALMGANQHGTSKAESISEARFDPATSVSEPLAVVAENIQKPSAATADASGAGENHALTSPISVSSVGTIGTLEGMGVSGMTTTVGSPLPIDDTVRQVVNAAEAGSTSPTDVARPGALSYPTPFLQPTLPSEGGRRGMSLPHSGTRQGTKSPSSKKHRCPYCATEFTRHHNLKSHLLTHSQEKPYVCSTCSSRFRRLHDLKRHTKLHTGERPHICPKCGRKFARGDALARHNKGPGGCAGRRASMEGFEGDEGDMDESMEGVMYEEPPNMEDEEGNDRRPTPSIRRQAPSGDDTLDESEHASRLPSTYPPIQGRPPGGIAAGYFAPRTGLNQPGSGPSNAPVAAAASMSFASIAGSSSSSRPSGAASVFAQNPMTESPKPLSPGHPQRTGSIAGDGRNRSPSTTFYPQPHPRGTGSGSSLGVPPGAPQLPPPHALNPPDARYTLPSQGGPAHPPTQPSGPPTHMSGSGALSSHSNSLSSHGHSGHGSGEPSNPMFAHSDRIWAYMTTLEQRVNSMQEEINSLKHQLANATQQQQQRM</sequence>
<keyword evidence="6" id="KW-0539">Nucleus</keyword>
<gene>
    <name evidence="11" type="ORF">H2200_009386</name>
</gene>
<protein>
    <recommendedName>
        <fullName evidence="10">C2H2-type domain-containing protein</fullName>
    </recommendedName>
</protein>
<feature type="region of interest" description="Disordered" evidence="9">
    <location>
        <begin position="323"/>
        <end position="433"/>
    </location>
</feature>
<evidence type="ECO:0000256" key="7">
    <source>
        <dbReference type="PROSITE-ProRule" id="PRU00042"/>
    </source>
</evidence>
<dbReference type="EMBL" id="JAPDRK010000014">
    <property type="protein sequence ID" value="KAJ9606425.1"/>
    <property type="molecule type" value="Genomic_DNA"/>
</dbReference>
<evidence type="ECO:0000313" key="12">
    <source>
        <dbReference type="Proteomes" id="UP001172673"/>
    </source>
</evidence>
<evidence type="ECO:0000313" key="11">
    <source>
        <dbReference type="EMBL" id="KAJ9606425.1"/>
    </source>
</evidence>